<feature type="region of interest" description="Disordered" evidence="1">
    <location>
        <begin position="1"/>
        <end position="20"/>
    </location>
</feature>
<evidence type="ECO:0000313" key="2">
    <source>
        <dbReference type="EMBL" id="AAP53825.1"/>
    </source>
</evidence>
<feature type="compositionally biased region" description="Basic and acidic residues" evidence="1">
    <location>
        <begin position="1"/>
        <end position="11"/>
    </location>
</feature>
<dbReference type="AlphaFoldDB" id="Q7XEG5"/>
<protein>
    <submittedName>
        <fullName evidence="2">Transposon protein, putative, unclassified</fullName>
    </submittedName>
</protein>
<reference evidence="2" key="3">
    <citation type="submission" date="2006-07" db="EMBL/GenBank/DDBJ databases">
        <authorList>
            <person name="Buell R."/>
        </authorList>
    </citation>
    <scope>NUCLEOTIDE SEQUENCE</scope>
</reference>
<reference evidence="2" key="1">
    <citation type="journal article" date="2003" name="Science">
        <title>In-depth view of structure, activity, and evolution of rice chromosome 10.</title>
        <authorList>
            <consortium name="Rice Chromosome 10 Sequencing Consortium"/>
        </authorList>
    </citation>
    <scope>NUCLEOTIDE SEQUENCE [LARGE SCALE GENOMIC DNA]</scope>
</reference>
<reference evidence="2" key="2">
    <citation type="submission" date="2003-05" db="EMBL/GenBank/DDBJ databases">
        <authorList>
            <person name="Buell C.R."/>
            <person name="Wing R.A."/>
            <person name="McCombie W.R."/>
            <person name="Messing J."/>
            <person name="Yuan Q."/>
            <person name="Ouyang S."/>
        </authorList>
    </citation>
    <scope>NUCLEOTIDE SEQUENCE</scope>
</reference>
<proteinExistence type="predicted"/>
<gene>
    <name evidence="2" type="ordered locus">LOC_Os10g28750</name>
</gene>
<evidence type="ECO:0000256" key="1">
    <source>
        <dbReference type="SAM" id="MobiDB-lite"/>
    </source>
</evidence>
<organism evidence="2">
    <name type="scientific">Oryza sativa subsp. japonica</name>
    <name type="common">Rice</name>
    <dbReference type="NCBI Taxonomy" id="39947"/>
    <lineage>
        <taxon>Eukaryota</taxon>
        <taxon>Viridiplantae</taxon>
        <taxon>Streptophyta</taxon>
        <taxon>Embryophyta</taxon>
        <taxon>Tracheophyta</taxon>
        <taxon>Spermatophyta</taxon>
        <taxon>Magnoliopsida</taxon>
        <taxon>Liliopsida</taxon>
        <taxon>Poales</taxon>
        <taxon>Poaceae</taxon>
        <taxon>BOP clade</taxon>
        <taxon>Oryzoideae</taxon>
        <taxon>Oryzeae</taxon>
        <taxon>Oryzinae</taxon>
        <taxon>Oryza</taxon>
        <taxon>Oryza sativa</taxon>
    </lineage>
</organism>
<accession>Q7XEG5</accession>
<sequence length="150" mass="14931">MARRPMGEEGKGGSLGFKGGNVGLETDLGRSRHGLALRLAAKTATGGDAGEREKGEKRERKVELAPCLFGDKEEGSGGVAAEGGGLCLRPLAACARRGGAEAMTTAMTAGRCGARAATRATGAAGRDDGGDQAVGHHGTRAREATGGAAV</sequence>
<name>Q7XEG5_ORYSJ</name>
<feature type="region of interest" description="Disordered" evidence="1">
    <location>
        <begin position="42"/>
        <end position="61"/>
    </location>
</feature>
<dbReference type="EMBL" id="DP000086">
    <property type="protein sequence ID" value="AAP53825.1"/>
    <property type="molecule type" value="Genomic_DNA"/>
</dbReference>
<feature type="compositionally biased region" description="Basic and acidic residues" evidence="1">
    <location>
        <begin position="49"/>
        <end position="61"/>
    </location>
</feature>
<feature type="region of interest" description="Disordered" evidence="1">
    <location>
        <begin position="120"/>
        <end position="150"/>
    </location>
</feature>